<dbReference type="InterPro" id="IPR028098">
    <property type="entry name" value="Glyco_trans_4-like_N"/>
</dbReference>
<dbReference type="OrthoDB" id="9775208at2"/>
<comment type="caution">
    <text evidence="3">The sequence shown here is derived from an EMBL/GenBank/DDBJ whole genome shotgun (WGS) entry which is preliminary data.</text>
</comment>
<feature type="domain" description="Glycosyltransferase subfamily 4-like N-terminal" evidence="2">
    <location>
        <begin position="13"/>
        <end position="172"/>
    </location>
</feature>
<dbReference type="RefSeq" id="WP_036747669.1">
    <property type="nucleotide sequence ID" value="NZ_JAGSGC010000001.1"/>
</dbReference>
<evidence type="ECO:0000313" key="4">
    <source>
        <dbReference type="Proteomes" id="UP000027192"/>
    </source>
</evidence>
<dbReference type="GO" id="GO:1901135">
    <property type="term" value="P:carbohydrate derivative metabolic process"/>
    <property type="evidence" value="ECO:0007669"/>
    <property type="project" value="UniProtKB-ARBA"/>
</dbReference>
<dbReference type="STRING" id="1654360.EA58_00565"/>
<accession>A0A066RSG3</accession>
<sequence length="361" mass="40167">MKTVIQVVQHLKPGGLEALALDILRFSANQDSMYLLSLEGNKTSALEHWPRLEAVADKLIFMDKAPGFSPELILALTRLFHRLNANIVHTHHIGPLLYAGLAARLAGVPTLIHTEHDAWHLANEKRCRLQKLALTFCRPLLVADGAQVASQLYQRLKRRHVMTILNGIDTERFRPGRQEKARQSLGLPQDALLIGTAGRLEPVKRQFLLIDVLPELPHHVHLVIAGQGSMADKLFNHALSLNVTERVHFMGLVEDMPQFYQALDLFCLVSAAEGYPLTPLEAQACGIPAAVTDVGACKETLCPFSGIILSPEDPRTLTYQLTTALMTKPRQNPRHHILQHNDVRKMAQAYDELGRLGKLPA</sequence>
<evidence type="ECO:0000313" key="3">
    <source>
        <dbReference type="EMBL" id="KDM93395.1"/>
    </source>
</evidence>
<dbReference type="AlphaFoldDB" id="A0A066RSG3"/>
<evidence type="ECO:0000259" key="2">
    <source>
        <dbReference type="Pfam" id="PF13439"/>
    </source>
</evidence>
<evidence type="ECO:0000259" key="1">
    <source>
        <dbReference type="Pfam" id="PF00534"/>
    </source>
</evidence>
<name>A0A066RSG3_9GAMM</name>
<keyword evidence="4" id="KW-1185">Reference proteome</keyword>
<gene>
    <name evidence="3" type="ORF">EA58_00565</name>
</gene>
<evidence type="ECO:0008006" key="5">
    <source>
        <dbReference type="Google" id="ProtNLM"/>
    </source>
</evidence>
<dbReference type="Pfam" id="PF13439">
    <property type="entry name" value="Glyco_transf_4"/>
    <property type="match status" value="1"/>
</dbReference>
<dbReference type="SUPFAM" id="SSF53756">
    <property type="entry name" value="UDP-Glycosyltransferase/glycogen phosphorylase"/>
    <property type="match status" value="1"/>
</dbReference>
<dbReference type="InterPro" id="IPR001296">
    <property type="entry name" value="Glyco_trans_1"/>
</dbReference>
<dbReference type="Proteomes" id="UP000027192">
    <property type="component" value="Unassembled WGS sequence"/>
</dbReference>
<dbReference type="GO" id="GO:0016757">
    <property type="term" value="F:glycosyltransferase activity"/>
    <property type="evidence" value="ECO:0007669"/>
    <property type="project" value="InterPro"/>
</dbReference>
<dbReference type="EMBL" id="JMIB01000002">
    <property type="protein sequence ID" value="KDM93395.1"/>
    <property type="molecule type" value="Genomic_DNA"/>
</dbReference>
<proteinExistence type="predicted"/>
<dbReference type="Pfam" id="PF00534">
    <property type="entry name" value="Glycos_transf_1"/>
    <property type="match status" value="1"/>
</dbReference>
<feature type="domain" description="Glycosyl transferase family 1" evidence="1">
    <location>
        <begin position="178"/>
        <end position="328"/>
    </location>
</feature>
<protein>
    <recommendedName>
        <fullName evidence="5">Glycosyl transferase</fullName>
    </recommendedName>
</protein>
<reference evidence="3 4" key="1">
    <citation type="submission" date="2014-04" db="EMBL/GenBank/DDBJ databases">
        <title>Draft genome sequence of Photobacterium halotolerans S2753: a solonamide, ngercheumicin and holomycin producer.</title>
        <authorList>
            <person name="Machado H.R."/>
            <person name="Gram L."/>
        </authorList>
    </citation>
    <scope>NUCLEOTIDE SEQUENCE [LARGE SCALE GENOMIC DNA]</scope>
    <source>
        <strain evidence="3 4">S2753</strain>
    </source>
</reference>
<dbReference type="Gene3D" id="3.40.50.2000">
    <property type="entry name" value="Glycogen Phosphorylase B"/>
    <property type="match status" value="2"/>
</dbReference>
<organism evidence="3 4">
    <name type="scientific">Photobacterium galatheae</name>
    <dbReference type="NCBI Taxonomy" id="1654360"/>
    <lineage>
        <taxon>Bacteria</taxon>
        <taxon>Pseudomonadati</taxon>
        <taxon>Pseudomonadota</taxon>
        <taxon>Gammaproteobacteria</taxon>
        <taxon>Vibrionales</taxon>
        <taxon>Vibrionaceae</taxon>
        <taxon>Photobacterium</taxon>
    </lineage>
</organism>
<dbReference type="PANTHER" id="PTHR12526">
    <property type="entry name" value="GLYCOSYLTRANSFERASE"/>
    <property type="match status" value="1"/>
</dbReference>